<accession>A0ABS5E0H3</accession>
<keyword evidence="3" id="KW-1185">Reference proteome</keyword>
<comment type="caution">
    <text evidence="2">The sequence shown here is derived from an EMBL/GenBank/DDBJ whole genome shotgun (WGS) entry which is preliminary data.</text>
</comment>
<dbReference type="Proteomes" id="UP000672097">
    <property type="component" value="Unassembled WGS sequence"/>
</dbReference>
<dbReference type="InterPro" id="IPR010994">
    <property type="entry name" value="RuvA_2-like"/>
</dbReference>
<evidence type="ECO:0000313" key="3">
    <source>
        <dbReference type="Proteomes" id="UP000672097"/>
    </source>
</evidence>
<dbReference type="Pfam" id="PF12836">
    <property type="entry name" value="HHH_3"/>
    <property type="match status" value="1"/>
</dbReference>
<protein>
    <submittedName>
        <fullName evidence="2">Helix-hairpin-helix domain-containing protein</fullName>
    </submittedName>
</protein>
<name>A0ABS5E0H3_9BURK</name>
<sequence length="84" mass="9143">MSAQSRDTTELNLANQAELEQVAGLGPQWAERLLQARSQGLFVDWADAQRRIKGLGPAKAKRLSDHGLRINGQAWPAPKPATSP</sequence>
<evidence type="ECO:0000313" key="2">
    <source>
        <dbReference type="EMBL" id="MBQ0936872.1"/>
    </source>
</evidence>
<gene>
    <name evidence="2" type="ORF">KAK11_16215</name>
</gene>
<evidence type="ECO:0000256" key="1">
    <source>
        <dbReference type="SAM" id="MobiDB-lite"/>
    </source>
</evidence>
<dbReference type="EMBL" id="JAGQDG010000006">
    <property type="protein sequence ID" value="MBQ0936872.1"/>
    <property type="molecule type" value="Genomic_DNA"/>
</dbReference>
<dbReference type="Gene3D" id="1.10.150.320">
    <property type="entry name" value="Photosystem II 12 kDa extrinsic protein"/>
    <property type="match status" value="1"/>
</dbReference>
<dbReference type="SUPFAM" id="SSF47781">
    <property type="entry name" value="RuvA domain 2-like"/>
    <property type="match status" value="1"/>
</dbReference>
<reference evidence="2 3" key="1">
    <citation type="submission" date="2021-04" db="EMBL/GenBank/DDBJ databases">
        <title>The genome sequence of type strain Ideonella paludis KCTC 32238.</title>
        <authorList>
            <person name="Liu Y."/>
        </authorList>
    </citation>
    <scope>NUCLEOTIDE SEQUENCE [LARGE SCALE GENOMIC DNA]</scope>
    <source>
        <strain evidence="2 3">KCTC 32238</strain>
    </source>
</reference>
<organism evidence="2 3">
    <name type="scientific">Ideonella paludis</name>
    <dbReference type="NCBI Taxonomy" id="1233411"/>
    <lineage>
        <taxon>Bacteria</taxon>
        <taxon>Pseudomonadati</taxon>
        <taxon>Pseudomonadota</taxon>
        <taxon>Betaproteobacteria</taxon>
        <taxon>Burkholderiales</taxon>
        <taxon>Sphaerotilaceae</taxon>
        <taxon>Ideonella</taxon>
    </lineage>
</organism>
<feature type="region of interest" description="Disordered" evidence="1">
    <location>
        <begin position="57"/>
        <end position="84"/>
    </location>
</feature>
<proteinExistence type="predicted"/>